<evidence type="ECO:0008006" key="5">
    <source>
        <dbReference type="Google" id="ProtNLM"/>
    </source>
</evidence>
<reference evidence="3 4" key="1">
    <citation type="submission" date="2017-09" db="EMBL/GenBank/DDBJ databases">
        <title>Biodiversity and function of Thalassospira species in the particle-attached aromatic-hydrocarbon-degrading consortia from the surface seawater of the China South Sea.</title>
        <authorList>
            <person name="Dong C."/>
            <person name="Lai Q."/>
            <person name="Shao Z."/>
        </authorList>
    </citation>
    <scope>NUCLEOTIDE SEQUENCE [LARGE SCALE GENOMIC DNA]</scope>
    <source>
        <strain evidence="3 4">139Z-12</strain>
    </source>
</reference>
<evidence type="ECO:0000313" key="3">
    <source>
        <dbReference type="EMBL" id="PKR59419.1"/>
    </source>
</evidence>
<name>A0A2N3L9E9_9PROT</name>
<feature type="transmembrane region" description="Helical" evidence="2">
    <location>
        <begin position="80"/>
        <end position="101"/>
    </location>
</feature>
<dbReference type="RefSeq" id="WP_101300433.1">
    <property type="nucleotide sequence ID" value="NZ_NXGX01000002.1"/>
</dbReference>
<dbReference type="InterPro" id="IPR007462">
    <property type="entry name" value="COV1-like"/>
</dbReference>
<dbReference type="AlphaFoldDB" id="A0A2N3L9E9"/>
<evidence type="ECO:0000313" key="4">
    <source>
        <dbReference type="Proteomes" id="UP000233332"/>
    </source>
</evidence>
<accession>A0A2N3L9E9</accession>
<protein>
    <recommendedName>
        <fullName evidence="5">DUF502 domain-containing protein</fullName>
    </recommendedName>
</protein>
<evidence type="ECO:0000256" key="1">
    <source>
        <dbReference type="SAM" id="MobiDB-lite"/>
    </source>
</evidence>
<dbReference type="PANTHER" id="PTHR31876:SF26">
    <property type="entry name" value="PROTEIN LIKE COV 2"/>
    <property type="match status" value="1"/>
</dbReference>
<dbReference type="Pfam" id="PF04367">
    <property type="entry name" value="DUF502"/>
    <property type="match status" value="1"/>
</dbReference>
<feature type="compositionally biased region" description="Basic and acidic residues" evidence="1">
    <location>
        <begin position="244"/>
        <end position="256"/>
    </location>
</feature>
<comment type="caution">
    <text evidence="3">The sequence shown here is derived from an EMBL/GenBank/DDBJ whole genome shotgun (WGS) entry which is preliminary data.</text>
</comment>
<feature type="compositionally biased region" description="Polar residues" evidence="1">
    <location>
        <begin position="234"/>
        <end position="243"/>
    </location>
</feature>
<dbReference type="PANTHER" id="PTHR31876">
    <property type="entry name" value="COV-LIKE PROTEIN 1"/>
    <property type="match status" value="1"/>
</dbReference>
<keyword evidence="2" id="KW-0812">Transmembrane</keyword>
<dbReference type="EMBL" id="NXGX01000002">
    <property type="protein sequence ID" value="PKR59419.1"/>
    <property type="molecule type" value="Genomic_DNA"/>
</dbReference>
<evidence type="ECO:0000256" key="2">
    <source>
        <dbReference type="SAM" id="Phobius"/>
    </source>
</evidence>
<organism evidence="3 4">
    <name type="scientific">Thalassospira lohafexi</name>
    <dbReference type="NCBI Taxonomy" id="744227"/>
    <lineage>
        <taxon>Bacteria</taxon>
        <taxon>Pseudomonadati</taxon>
        <taxon>Pseudomonadota</taxon>
        <taxon>Alphaproteobacteria</taxon>
        <taxon>Rhodospirillales</taxon>
        <taxon>Thalassospiraceae</taxon>
        <taxon>Thalassospira</taxon>
    </lineage>
</organism>
<dbReference type="Proteomes" id="UP000233332">
    <property type="component" value="Unassembled WGS sequence"/>
</dbReference>
<keyword evidence="2" id="KW-1133">Transmembrane helix</keyword>
<keyword evidence="4" id="KW-1185">Reference proteome</keyword>
<proteinExistence type="predicted"/>
<feature type="compositionally biased region" description="Basic and acidic residues" evidence="1">
    <location>
        <begin position="282"/>
        <end position="292"/>
    </location>
</feature>
<feature type="region of interest" description="Disordered" evidence="1">
    <location>
        <begin position="222"/>
        <end position="292"/>
    </location>
</feature>
<sequence length="292" mass="32684">MNAKRDDKHDADKHGSALPSPGFFARVRAYFLTGVLISTPLAITFGLAWWFIEFVDSKVMPLIPAHYNPEAYLPDGYQEYGIPGFGLLVMLVFITMVGWFTTNFAGRALIKLYERILGRIPAVRSIYGAIKQILETVLANQSNAFRQAVLLEYPRRGMWAIGFITGETKGEVQHLTEDTVINIFLPTTPNPTSGFLLFVPRQDVVILDMSVEEAIKMVMSGGIVTPPDRRSPEEQNQPRVSSKTYEDLDVLREKENSPILVSRDIAPRQKPDSTENTGKAGQGEDDKHREDA</sequence>
<keyword evidence="2" id="KW-0472">Membrane</keyword>
<feature type="transmembrane region" description="Helical" evidence="2">
    <location>
        <begin position="29"/>
        <end position="52"/>
    </location>
</feature>
<gene>
    <name evidence="3" type="ORF">COO92_05120</name>
</gene>